<accession>A0A7C9RDJ4</accession>
<comment type="caution">
    <text evidence="2">The sequence shown here is derived from an EMBL/GenBank/DDBJ whole genome shotgun (WGS) entry which is preliminary data.</text>
</comment>
<sequence length="124" mass="13939">MVAIRLLQMLLAAVLLSGCTFFFDVQDSVQADPQPDSRQLRVIISEIQRITQSMKQVGASEVSNVGPNEAQSGPERWTVCSRASFGNEIRYFTFFLKGEAVANWRPAVINDKCEARNFAPLEQW</sequence>
<dbReference type="Proteomes" id="UP000480266">
    <property type="component" value="Unassembled WGS sequence"/>
</dbReference>
<keyword evidence="1" id="KW-0732">Signal</keyword>
<evidence type="ECO:0000313" key="2">
    <source>
        <dbReference type="EMBL" id="NGX94142.1"/>
    </source>
</evidence>
<feature type="chain" id="PRO_5029005057" description="Lipoprotein" evidence="1">
    <location>
        <begin position="23"/>
        <end position="124"/>
    </location>
</feature>
<evidence type="ECO:0000256" key="1">
    <source>
        <dbReference type="SAM" id="SignalP"/>
    </source>
</evidence>
<dbReference type="EMBL" id="JAAMRR010000132">
    <property type="protein sequence ID" value="NGX94142.1"/>
    <property type="molecule type" value="Genomic_DNA"/>
</dbReference>
<reference evidence="2" key="1">
    <citation type="submission" date="2020-02" db="EMBL/GenBank/DDBJ databases">
        <title>Draft genome sequence of Candidatus Afipia apatlaquensis IBT-C3, a potential strain for decolorization of textile dyes.</title>
        <authorList>
            <person name="Sanchez-Reyes A."/>
            <person name="Breton-Deval L."/>
            <person name="Mangelson H."/>
            <person name="Sanchez-Flores A."/>
        </authorList>
    </citation>
    <scope>NUCLEOTIDE SEQUENCE [LARGE SCALE GENOMIC DNA]</scope>
    <source>
        <strain evidence="2">IBT-C3</strain>
    </source>
</reference>
<name>A0A7C9RDJ4_9BRAD</name>
<proteinExistence type="predicted"/>
<evidence type="ECO:0008006" key="4">
    <source>
        <dbReference type="Google" id="ProtNLM"/>
    </source>
</evidence>
<dbReference type="PROSITE" id="PS51257">
    <property type="entry name" value="PROKAR_LIPOPROTEIN"/>
    <property type="match status" value="1"/>
</dbReference>
<protein>
    <recommendedName>
        <fullName evidence="4">Lipoprotein</fullName>
    </recommendedName>
</protein>
<evidence type="ECO:0000313" key="3">
    <source>
        <dbReference type="Proteomes" id="UP000480266"/>
    </source>
</evidence>
<keyword evidence="3" id="KW-1185">Reference proteome</keyword>
<gene>
    <name evidence="2" type="ORF">G4V63_02490</name>
</gene>
<organism evidence="2 3">
    <name type="scientific">Candidatus Afipia apatlaquensis</name>
    <dbReference type="NCBI Taxonomy" id="2712852"/>
    <lineage>
        <taxon>Bacteria</taxon>
        <taxon>Pseudomonadati</taxon>
        <taxon>Pseudomonadota</taxon>
        <taxon>Alphaproteobacteria</taxon>
        <taxon>Hyphomicrobiales</taxon>
        <taxon>Nitrobacteraceae</taxon>
        <taxon>Afipia</taxon>
    </lineage>
</organism>
<dbReference type="AlphaFoldDB" id="A0A7C9RDJ4"/>
<feature type="signal peptide" evidence="1">
    <location>
        <begin position="1"/>
        <end position="22"/>
    </location>
</feature>